<dbReference type="AlphaFoldDB" id="A0A2V5HQ95"/>
<evidence type="ECO:0000313" key="2">
    <source>
        <dbReference type="Proteomes" id="UP000248817"/>
    </source>
</evidence>
<protein>
    <submittedName>
        <fullName evidence="1">Uncharacterized protein</fullName>
    </submittedName>
</protein>
<sequence>MLDPVRDAVLLQVLIFAQCHTHTQWARTGSLTQHLHRHYLQPHNRCYELVGWRSVELFSFLIFPTYFPSHSIPLPRQSLCGKFSGIRQDELIDDCYSTSSPRRNVHQRRTMFFGPLNLP</sequence>
<name>A0A2V5HQ95_9EURO</name>
<organism evidence="1 2">
    <name type="scientific">Aspergillus indologenus CBS 114.80</name>
    <dbReference type="NCBI Taxonomy" id="1450541"/>
    <lineage>
        <taxon>Eukaryota</taxon>
        <taxon>Fungi</taxon>
        <taxon>Dikarya</taxon>
        <taxon>Ascomycota</taxon>
        <taxon>Pezizomycotina</taxon>
        <taxon>Eurotiomycetes</taxon>
        <taxon>Eurotiomycetidae</taxon>
        <taxon>Eurotiales</taxon>
        <taxon>Aspergillaceae</taxon>
        <taxon>Aspergillus</taxon>
        <taxon>Aspergillus subgen. Circumdati</taxon>
    </lineage>
</organism>
<keyword evidence="2" id="KW-1185">Reference proteome</keyword>
<accession>A0A2V5HQ95</accession>
<dbReference type="Proteomes" id="UP000248817">
    <property type="component" value="Unassembled WGS sequence"/>
</dbReference>
<evidence type="ECO:0000313" key="1">
    <source>
        <dbReference type="EMBL" id="PYI26665.1"/>
    </source>
</evidence>
<dbReference type="EMBL" id="KZ825589">
    <property type="protein sequence ID" value="PYI26665.1"/>
    <property type="molecule type" value="Genomic_DNA"/>
</dbReference>
<reference evidence="1 2" key="1">
    <citation type="submission" date="2018-02" db="EMBL/GenBank/DDBJ databases">
        <title>The genomes of Aspergillus section Nigri reveals drivers in fungal speciation.</title>
        <authorList>
            <consortium name="DOE Joint Genome Institute"/>
            <person name="Vesth T.C."/>
            <person name="Nybo J."/>
            <person name="Theobald S."/>
            <person name="Brandl J."/>
            <person name="Frisvad J.C."/>
            <person name="Nielsen K.F."/>
            <person name="Lyhne E.K."/>
            <person name="Kogle M.E."/>
            <person name="Kuo A."/>
            <person name="Riley R."/>
            <person name="Clum A."/>
            <person name="Nolan M."/>
            <person name="Lipzen A."/>
            <person name="Salamov A."/>
            <person name="Henrissat B."/>
            <person name="Wiebenga A."/>
            <person name="De vries R.P."/>
            <person name="Grigoriev I.V."/>
            <person name="Mortensen U.H."/>
            <person name="Andersen M.R."/>
            <person name="Baker S.E."/>
        </authorList>
    </citation>
    <scope>NUCLEOTIDE SEQUENCE [LARGE SCALE GENOMIC DNA]</scope>
    <source>
        <strain evidence="1 2">CBS 114.80</strain>
    </source>
</reference>
<gene>
    <name evidence="1" type="ORF">BP00DRAFT_51685</name>
</gene>
<proteinExistence type="predicted"/>